<evidence type="ECO:0000313" key="2">
    <source>
        <dbReference type="Proteomes" id="UP000823749"/>
    </source>
</evidence>
<accession>A0AAV6LAI7</accession>
<dbReference type="AlphaFoldDB" id="A0AAV6LAI7"/>
<dbReference type="Proteomes" id="UP000823749">
    <property type="component" value="Chromosome 2"/>
</dbReference>
<keyword evidence="2" id="KW-1185">Reference proteome</keyword>
<organism evidence="1 2">
    <name type="scientific">Rhododendron griersonianum</name>
    <dbReference type="NCBI Taxonomy" id="479676"/>
    <lineage>
        <taxon>Eukaryota</taxon>
        <taxon>Viridiplantae</taxon>
        <taxon>Streptophyta</taxon>
        <taxon>Embryophyta</taxon>
        <taxon>Tracheophyta</taxon>
        <taxon>Spermatophyta</taxon>
        <taxon>Magnoliopsida</taxon>
        <taxon>eudicotyledons</taxon>
        <taxon>Gunneridae</taxon>
        <taxon>Pentapetalae</taxon>
        <taxon>asterids</taxon>
        <taxon>Ericales</taxon>
        <taxon>Ericaceae</taxon>
        <taxon>Ericoideae</taxon>
        <taxon>Rhodoreae</taxon>
        <taxon>Rhododendron</taxon>
    </lineage>
</organism>
<evidence type="ECO:0008006" key="3">
    <source>
        <dbReference type="Google" id="ProtNLM"/>
    </source>
</evidence>
<proteinExistence type="predicted"/>
<protein>
    <recommendedName>
        <fullName evidence="3">Transmembrane protein</fullName>
    </recommendedName>
</protein>
<name>A0AAV6LAI7_9ERIC</name>
<evidence type="ECO:0000313" key="1">
    <source>
        <dbReference type="EMBL" id="KAG5561797.1"/>
    </source>
</evidence>
<comment type="caution">
    <text evidence="1">The sequence shown here is derived from an EMBL/GenBank/DDBJ whole genome shotgun (WGS) entry which is preliminary data.</text>
</comment>
<sequence>MPFRSEVHPSWTTGQLFCSSQCFSTFIAPPVLGFGGEASAASSPSAPPPFSSFSTTPLSPFSSSPLFSVSPLRFVFLFVGTAGGTLAGGLHFSLDLGSLWVSRSVGLRSAVEVLGFRKWCGVGGCNNSGVGVGVAVFFFRFSVFLFLRRVSVVLPVWVSPRSGGCPVWVSPKIRRVVGNNGGFVLVKSGFYCAWFGWVAASGQWSARRGFGAALDCQRLPFRGQNSACQREFSLWSGVLTGEGKSLSFSSRFRRRFGFWITELGKTDFSVLHCSLRLGF</sequence>
<reference evidence="1" key="1">
    <citation type="submission" date="2020-08" db="EMBL/GenBank/DDBJ databases">
        <title>Plant Genome Project.</title>
        <authorList>
            <person name="Zhang R.-G."/>
        </authorList>
    </citation>
    <scope>NUCLEOTIDE SEQUENCE</scope>
    <source>
        <strain evidence="1">WSP0</strain>
        <tissue evidence="1">Leaf</tissue>
    </source>
</reference>
<dbReference type="EMBL" id="JACTNZ010000002">
    <property type="protein sequence ID" value="KAG5561797.1"/>
    <property type="molecule type" value="Genomic_DNA"/>
</dbReference>
<gene>
    <name evidence="1" type="ORF">RHGRI_004743</name>
</gene>